<dbReference type="GO" id="GO:0005886">
    <property type="term" value="C:plasma membrane"/>
    <property type="evidence" value="ECO:0007669"/>
    <property type="project" value="UniProtKB-SubCell"/>
</dbReference>
<dbReference type="GO" id="GO:0015297">
    <property type="term" value="F:antiporter activity"/>
    <property type="evidence" value="ECO:0007669"/>
    <property type="project" value="InterPro"/>
</dbReference>
<evidence type="ECO:0000256" key="1">
    <source>
        <dbReference type="ARBA" id="ARBA00004429"/>
    </source>
</evidence>
<gene>
    <name evidence="8" type="ORF">LX70_01076</name>
</gene>
<dbReference type="AlphaFoldDB" id="A0A2S8SEU5"/>
<keyword evidence="6 7" id="KW-0472">Membrane</keyword>
<organism evidence="8 9">
    <name type="scientific">Albidovulum denitrificans</name>
    <dbReference type="NCBI Taxonomy" id="404881"/>
    <lineage>
        <taxon>Bacteria</taxon>
        <taxon>Pseudomonadati</taxon>
        <taxon>Pseudomonadota</taxon>
        <taxon>Alphaproteobacteria</taxon>
        <taxon>Rhodobacterales</taxon>
        <taxon>Paracoccaceae</taxon>
        <taxon>Albidovulum</taxon>
    </lineage>
</organism>
<evidence type="ECO:0000256" key="2">
    <source>
        <dbReference type="ARBA" id="ARBA00022448"/>
    </source>
</evidence>
<feature type="transmembrane region" description="Helical" evidence="7">
    <location>
        <begin position="312"/>
        <end position="337"/>
    </location>
</feature>
<protein>
    <submittedName>
        <fullName evidence="8">Putative MATE family efflux protein</fullName>
    </submittedName>
</protein>
<keyword evidence="5 7" id="KW-1133">Transmembrane helix</keyword>
<evidence type="ECO:0000256" key="5">
    <source>
        <dbReference type="ARBA" id="ARBA00022989"/>
    </source>
</evidence>
<dbReference type="PANTHER" id="PTHR43549:SF3">
    <property type="entry name" value="MULTIDRUG RESISTANCE PROTEIN YPNP-RELATED"/>
    <property type="match status" value="1"/>
</dbReference>
<feature type="transmembrane region" description="Helical" evidence="7">
    <location>
        <begin position="95"/>
        <end position="117"/>
    </location>
</feature>
<dbReference type="OrthoDB" id="9806302at2"/>
<dbReference type="GO" id="GO:0042910">
    <property type="term" value="F:xenobiotic transmembrane transporter activity"/>
    <property type="evidence" value="ECO:0007669"/>
    <property type="project" value="InterPro"/>
</dbReference>
<dbReference type="InterPro" id="IPR002528">
    <property type="entry name" value="MATE_fam"/>
</dbReference>
<feature type="transmembrane region" description="Helical" evidence="7">
    <location>
        <begin position="271"/>
        <end position="300"/>
    </location>
</feature>
<evidence type="ECO:0000256" key="6">
    <source>
        <dbReference type="ARBA" id="ARBA00023136"/>
    </source>
</evidence>
<comment type="subcellular location">
    <subcellularLocation>
        <location evidence="1">Cell inner membrane</location>
        <topology evidence="1">Multi-pass membrane protein</topology>
    </subcellularLocation>
</comment>
<feature type="transmembrane region" description="Helical" evidence="7">
    <location>
        <begin position="50"/>
        <end position="74"/>
    </location>
</feature>
<proteinExistence type="predicted"/>
<feature type="transmembrane region" description="Helical" evidence="7">
    <location>
        <begin position="198"/>
        <end position="217"/>
    </location>
</feature>
<feature type="transmembrane region" description="Helical" evidence="7">
    <location>
        <begin position="137"/>
        <end position="159"/>
    </location>
</feature>
<dbReference type="Pfam" id="PF01554">
    <property type="entry name" value="MatE"/>
    <property type="match status" value="2"/>
</dbReference>
<name>A0A2S8SEU5_9RHOB</name>
<reference evidence="8 9" key="1">
    <citation type="submission" date="2018-02" db="EMBL/GenBank/DDBJ databases">
        <title>Genomic Encyclopedia of Archaeal and Bacterial Type Strains, Phase II (KMG-II): from individual species to whole genera.</title>
        <authorList>
            <person name="Goeker M."/>
        </authorList>
    </citation>
    <scope>NUCLEOTIDE SEQUENCE [LARGE SCALE GENOMIC DNA]</scope>
    <source>
        <strain evidence="8 9">DSM 18921</strain>
    </source>
</reference>
<keyword evidence="3" id="KW-1003">Cell membrane</keyword>
<comment type="caution">
    <text evidence="8">The sequence shown here is derived from an EMBL/GenBank/DDBJ whole genome shotgun (WGS) entry which is preliminary data.</text>
</comment>
<dbReference type="PANTHER" id="PTHR43549">
    <property type="entry name" value="MULTIDRUG RESISTANCE PROTEIN YPNP-RELATED"/>
    <property type="match status" value="1"/>
</dbReference>
<dbReference type="InterPro" id="IPR052031">
    <property type="entry name" value="Membrane_Transporter-Flippase"/>
</dbReference>
<keyword evidence="9" id="KW-1185">Reference proteome</keyword>
<feature type="transmembrane region" description="Helical" evidence="7">
    <location>
        <begin position="21"/>
        <end position="44"/>
    </location>
</feature>
<dbReference type="PIRSF" id="PIRSF006603">
    <property type="entry name" value="DinF"/>
    <property type="match status" value="1"/>
</dbReference>
<evidence type="ECO:0000313" key="8">
    <source>
        <dbReference type="EMBL" id="PQV59252.1"/>
    </source>
</evidence>
<feature type="transmembrane region" description="Helical" evidence="7">
    <location>
        <begin position="392"/>
        <end position="410"/>
    </location>
</feature>
<dbReference type="InterPro" id="IPR048279">
    <property type="entry name" value="MdtK-like"/>
</dbReference>
<dbReference type="Proteomes" id="UP000238338">
    <property type="component" value="Unassembled WGS sequence"/>
</dbReference>
<feature type="transmembrane region" description="Helical" evidence="7">
    <location>
        <begin position="357"/>
        <end position="380"/>
    </location>
</feature>
<feature type="transmembrane region" description="Helical" evidence="7">
    <location>
        <begin position="171"/>
        <end position="192"/>
    </location>
</feature>
<feature type="transmembrane region" description="Helical" evidence="7">
    <location>
        <begin position="238"/>
        <end position="259"/>
    </location>
</feature>
<dbReference type="EMBL" id="PVEP01000001">
    <property type="protein sequence ID" value="PQV59252.1"/>
    <property type="molecule type" value="Genomic_DNA"/>
</dbReference>
<sequence>MAGPQQGKFVTGNLMRHVVTMALSGALGLSFTFLVDFLALWWISQLRVEAMIAAVGIAGTIQFAVMSVAIGMMIGAVALVSRSIGMGERARARRIATVGIVLTTGLQALLAALIWVFRDPILLASGAEGEVLTLGSQFLALTLPSMPLLALGINASAILRAVGDAWRSMSVTMTAGLVAVVLDPVMIVWMGWGVAGAGISIVVARAVMAVAGLWFVIGKHDLLARPSVEDMATFFRPYFAIALPAIVTQLSTPFGNWILTREIAQFGEAAVAGWGVVMRLTILAFGGIFALSGAIGGIIGQNFGAGRIDRVAGAYWAALKFCAVYTMVTWVLMIAATGPVARSFGLSPEGVAVLRTFTHYAAGAFVFTGALFVANATFNNLARPLWSTLGNWFRDGLLMYPLALSGAMWLGAPGVLWANALANVAAGCLAAWFAWRYIRRLARAPVAPDRAKGWR</sequence>
<feature type="transmembrane region" description="Helical" evidence="7">
    <location>
        <begin position="416"/>
        <end position="435"/>
    </location>
</feature>
<evidence type="ECO:0000256" key="7">
    <source>
        <dbReference type="SAM" id="Phobius"/>
    </source>
</evidence>
<evidence type="ECO:0000256" key="4">
    <source>
        <dbReference type="ARBA" id="ARBA00022692"/>
    </source>
</evidence>
<keyword evidence="4 7" id="KW-0812">Transmembrane</keyword>
<keyword evidence="2" id="KW-0813">Transport</keyword>
<evidence type="ECO:0000313" key="9">
    <source>
        <dbReference type="Proteomes" id="UP000238338"/>
    </source>
</evidence>
<accession>A0A2S8SEU5</accession>
<evidence type="ECO:0000256" key="3">
    <source>
        <dbReference type="ARBA" id="ARBA00022475"/>
    </source>
</evidence>
<dbReference type="RefSeq" id="WP_105513438.1">
    <property type="nucleotide sequence ID" value="NZ_PVEP01000001.1"/>
</dbReference>